<keyword evidence="4 7" id="KW-1133">Transmembrane helix</keyword>
<dbReference type="Pfam" id="PF02687">
    <property type="entry name" value="FtsX"/>
    <property type="match status" value="1"/>
</dbReference>
<dbReference type="EMBL" id="SSOC01000008">
    <property type="protein sequence ID" value="THF61808.1"/>
    <property type="molecule type" value="Genomic_DNA"/>
</dbReference>
<name>A0A4S4AQ06_9RHOO</name>
<dbReference type="PANTHER" id="PTHR30572">
    <property type="entry name" value="MEMBRANE COMPONENT OF TRANSPORTER-RELATED"/>
    <property type="match status" value="1"/>
</dbReference>
<evidence type="ECO:0000256" key="2">
    <source>
        <dbReference type="ARBA" id="ARBA00022475"/>
    </source>
</evidence>
<proteinExistence type="inferred from homology"/>
<dbReference type="InterPro" id="IPR050250">
    <property type="entry name" value="Macrolide_Exporter_MacB"/>
</dbReference>
<comment type="subcellular location">
    <subcellularLocation>
        <location evidence="1">Cell membrane</location>
        <topology evidence="1">Multi-pass membrane protein</topology>
    </subcellularLocation>
</comment>
<dbReference type="PANTHER" id="PTHR30572:SF4">
    <property type="entry name" value="ABC TRANSPORTER PERMEASE YTRF"/>
    <property type="match status" value="1"/>
</dbReference>
<comment type="similarity">
    <text evidence="6">Belongs to the ABC-4 integral membrane protein family.</text>
</comment>
<comment type="caution">
    <text evidence="10">The sequence shown here is derived from an EMBL/GenBank/DDBJ whole genome shotgun (WGS) entry which is preliminary data.</text>
</comment>
<feature type="transmembrane region" description="Helical" evidence="7">
    <location>
        <begin position="246"/>
        <end position="270"/>
    </location>
</feature>
<dbReference type="Proteomes" id="UP000308430">
    <property type="component" value="Unassembled WGS sequence"/>
</dbReference>
<feature type="transmembrane region" description="Helical" evidence="7">
    <location>
        <begin position="333"/>
        <end position="355"/>
    </location>
</feature>
<dbReference type="InterPro" id="IPR025857">
    <property type="entry name" value="MacB_PCD"/>
</dbReference>
<sequence>MTGILLLRALSVRNQRVWVVFLALMVGAAIVNALISVYFDIDIKMSRELRTFGANVYLGPAHGHSLPEADFDRLAAAAPPGLVAAGSPYLYGTARSELENVALAGVRFSALRALVPYWQVEGAWIGVDFDDRNAMIGRTLAARLNLAVGDSLSLIRDGRKKTLRIKGIIDAGDASDSLLFVGLELAQDWLDKPGTMSHALFSMMNRAGEVERFADELRAAHPDWAVRPIRKVSANEGDVLVKIQGLMGLVSIVILLLSTLCVNTSLTAIVSERQREFALQKALGAANGTIIRQVLLETLAISLAATVVGCLAGFVLAQVLGQTVFSASIGLRAWVLPITFALSLSVALAAAALPLRRIMYIQPASVLKGE</sequence>
<organism evidence="10 11">
    <name type="scientific">Pseudothauera nasutitermitis</name>
    <dbReference type="NCBI Taxonomy" id="2565930"/>
    <lineage>
        <taxon>Bacteria</taxon>
        <taxon>Pseudomonadati</taxon>
        <taxon>Pseudomonadota</taxon>
        <taxon>Betaproteobacteria</taxon>
        <taxon>Rhodocyclales</taxon>
        <taxon>Zoogloeaceae</taxon>
        <taxon>Pseudothauera</taxon>
    </lineage>
</organism>
<evidence type="ECO:0000259" key="9">
    <source>
        <dbReference type="Pfam" id="PF12704"/>
    </source>
</evidence>
<dbReference type="GO" id="GO:0022857">
    <property type="term" value="F:transmembrane transporter activity"/>
    <property type="evidence" value="ECO:0007669"/>
    <property type="project" value="TreeGrafter"/>
</dbReference>
<protein>
    <submittedName>
        <fullName evidence="10">FtsX-like permease family protein</fullName>
    </submittedName>
</protein>
<accession>A0A4S4AQ06</accession>
<evidence type="ECO:0000256" key="1">
    <source>
        <dbReference type="ARBA" id="ARBA00004651"/>
    </source>
</evidence>
<evidence type="ECO:0000256" key="3">
    <source>
        <dbReference type="ARBA" id="ARBA00022692"/>
    </source>
</evidence>
<evidence type="ECO:0000256" key="4">
    <source>
        <dbReference type="ARBA" id="ARBA00022989"/>
    </source>
</evidence>
<evidence type="ECO:0000256" key="6">
    <source>
        <dbReference type="ARBA" id="ARBA00038076"/>
    </source>
</evidence>
<evidence type="ECO:0000313" key="11">
    <source>
        <dbReference type="Proteomes" id="UP000308430"/>
    </source>
</evidence>
<keyword evidence="3 7" id="KW-0812">Transmembrane</keyword>
<feature type="domain" description="MacB-like periplasmic core" evidence="9">
    <location>
        <begin position="21"/>
        <end position="193"/>
    </location>
</feature>
<keyword evidence="5 7" id="KW-0472">Membrane</keyword>
<keyword evidence="2" id="KW-1003">Cell membrane</keyword>
<reference evidence="10 11" key="1">
    <citation type="submission" date="2019-04" db="EMBL/GenBank/DDBJ databases">
        <title>Azoarcus nasutitermitis sp. nov. isolated from termite nest.</title>
        <authorList>
            <person name="Lin S.-Y."/>
            <person name="Hameed A."/>
            <person name="Hsu Y.-H."/>
            <person name="Young C.-C."/>
        </authorList>
    </citation>
    <scope>NUCLEOTIDE SEQUENCE [LARGE SCALE GENOMIC DNA]</scope>
    <source>
        <strain evidence="10 11">CC-YHH838</strain>
    </source>
</reference>
<evidence type="ECO:0000256" key="5">
    <source>
        <dbReference type="ARBA" id="ARBA00023136"/>
    </source>
</evidence>
<evidence type="ECO:0000313" key="10">
    <source>
        <dbReference type="EMBL" id="THF61808.1"/>
    </source>
</evidence>
<feature type="domain" description="ABC3 transporter permease C-terminal" evidence="8">
    <location>
        <begin position="249"/>
        <end position="363"/>
    </location>
</feature>
<dbReference type="Pfam" id="PF12704">
    <property type="entry name" value="MacB_PCD"/>
    <property type="match status" value="1"/>
</dbReference>
<dbReference type="GO" id="GO:0005886">
    <property type="term" value="C:plasma membrane"/>
    <property type="evidence" value="ECO:0007669"/>
    <property type="project" value="UniProtKB-SubCell"/>
</dbReference>
<keyword evidence="11" id="KW-1185">Reference proteome</keyword>
<dbReference type="AlphaFoldDB" id="A0A4S4AQ06"/>
<evidence type="ECO:0000256" key="7">
    <source>
        <dbReference type="SAM" id="Phobius"/>
    </source>
</evidence>
<dbReference type="OrthoDB" id="9770036at2"/>
<feature type="transmembrane region" description="Helical" evidence="7">
    <location>
        <begin position="299"/>
        <end position="321"/>
    </location>
</feature>
<evidence type="ECO:0000259" key="8">
    <source>
        <dbReference type="Pfam" id="PF02687"/>
    </source>
</evidence>
<dbReference type="RefSeq" id="WP_136349893.1">
    <property type="nucleotide sequence ID" value="NZ_SSOC01000008.1"/>
</dbReference>
<gene>
    <name evidence="10" type="ORF">E6C76_19295</name>
</gene>
<feature type="transmembrane region" description="Helical" evidence="7">
    <location>
        <begin position="17"/>
        <end position="39"/>
    </location>
</feature>
<dbReference type="InterPro" id="IPR003838">
    <property type="entry name" value="ABC3_permease_C"/>
</dbReference>